<name>A0A0L0EYA3_9EUKA</name>
<dbReference type="GeneID" id="25918585"/>
<evidence type="ECO:0000313" key="1">
    <source>
        <dbReference type="EMBL" id="KNC69411.1"/>
    </source>
</evidence>
<proteinExistence type="predicted"/>
<feature type="non-terminal residue" evidence="1">
    <location>
        <position position="54"/>
    </location>
</feature>
<reference evidence="1 2" key="1">
    <citation type="submission" date="2011-02" db="EMBL/GenBank/DDBJ databases">
        <title>The Genome Sequence of Sphaeroforma arctica JP610.</title>
        <authorList>
            <consortium name="The Broad Institute Genome Sequencing Platform"/>
            <person name="Russ C."/>
            <person name="Cuomo C."/>
            <person name="Young S.K."/>
            <person name="Zeng Q."/>
            <person name="Gargeya S."/>
            <person name="Alvarado L."/>
            <person name="Berlin A."/>
            <person name="Chapman S.B."/>
            <person name="Chen Z."/>
            <person name="Freedman E."/>
            <person name="Gellesch M."/>
            <person name="Goldberg J."/>
            <person name="Griggs A."/>
            <person name="Gujja S."/>
            <person name="Heilman E."/>
            <person name="Heiman D."/>
            <person name="Howarth C."/>
            <person name="Mehta T."/>
            <person name="Neiman D."/>
            <person name="Pearson M."/>
            <person name="Roberts A."/>
            <person name="Saif S."/>
            <person name="Shea T."/>
            <person name="Shenoy N."/>
            <person name="Sisk P."/>
            <person name="Stolte C."/>
            <person name="Sykes S."/>
            <person name="White J."/>
            <person name="Yandava C."/>
            <person name="Burger G."/>
            <person name="Gray M.W."/>
            <person name="Holland P.W.H."/>
            <person name="King N."/>
            <person name="Lang F.B.F."/>
            <person name="Roger A.J."/>
            <person name="Ruiz-Trillo I."/>
            <person name="Haas B."/>
            <person name="Nusbaum C."/>
            <person name="Birren B."/>
        </authorList>
    </citation>
    <scope>NUCLEOTIDE SEQUENCE [LARGE SCALE GENOMIC DNA]</scope>
    <source>
        <strain evidence="1 2">JP610</strain>
    </source>
</reference>
<accession>A0A0L0EYA3</accession>
<dbReference type="EMBL" id="KQ255206">
    <property type="protein sequence ID" value="KNC69411.1"/>
    <property type="molecule type" value="Genomic_DNA"/>
</dbReference>
<dbReference type="RefSeq" id="XP_014143313.1">
    <property type="nucleotide sequence ID" value="XM_014287838.1"/>
</dbReference>
<organism evidence="1 2">
    <name type="scientific">Sphaeroforma arctica JP610</name>
    <dbReference type="NCBI Taxonomy" id="667725"/>
    <lineage>
        <taxon>Eukaryota</taxon>
        <taxon>Ichthyosporea</taxon>
        <taxon>Ichthyophonida</taxon>
        <taxon>Sphaeroforma</taxon>
    </lineage>
</organism>
<gene>
    <name evidence="1" type="ORF">SARC_18081</name>
</gene>
<dbReference type="AlphaFoldDB" id="A0A0L0EYA3"/>
<dbReference type="Proteomes" id="UP000054560">
    <property type="component" value="Unassembled WGS sequence"/>
</dbReference>
<keyword evidence="2" id="KW-1185">Reference proteome</keyword>
<sequence>MHTHYTELLPQLEMYLRANSDGAQETASEELERVTLARYQSKAVQRRGGAVTNV</sequence>
<evidence type="ECO:0000313" key="2">
    <source>
        <dbReference type="Proteomes" id="UP000054560"/>
    </source>
</evidence>
<protein>
    <submittedName>
        <fullName evidence="1">Uncharacterized protein</fullName>
    </submittedName>
</protein>